<proteinExistence type="predicted"/>
<accession>A0A1Y4DAS9</accession>
<gene>
    <name evidence="2" type="ORF">B5F75_06780</name>
</gene>
<evidence type="ECO:0000313" key="2">
    <source>
        <dbReference type="EMBL" id="OUO56313.1"/>
    </source>
</evidence>
<dbReference type="Pfam" id="PF07963">
    <property type="entry name" value="N_methyl"/>
    <property type="match status" value="1"/>
</dbReference>
<dbReference type="Proteomes" id="UP000196368">
    <property type="component" value="Unassembled WGS sequence"/>
</dbReference>
<evidence type="ECO:0008006" key="4">
    <source>
        <dbReference type="Google" id="ProtNLM"/>
    </source>
</evidence>
<dbReference type="PANTHER" id="PTHR30093:SF47">
    <property type="entry name" value="TYPE IV PILUS NON-CORE MINOR PILIN PILE"/>
    <property type="match status" value="1"/>
</dbReference>
<dbReference type="Gene3D" id="3.30.700.10">
    <property type="entry name" value="Glycoprotein, Type 4 Pilin"/>
    <property type="match status" value="1"/>
</dbReference>
<evidence type="ECO:0000256" key="1">
    <source>
        <dbReference type="SAM" id="Phobius"/>
    </source>
</evidence>
<feature type="transmembrane region" description="Helical" evidence="1">
    <location>
        <begin position="20"/>
        <end position="40"/>
    </location>
</feature>
<dbReference type="NCBIfam" id="TIGR02532">
    <property type="entry name" value="IV_pilin_GFxxxE"/>
    <property type="match status" value="1"/>
</dbReference>
<dbReference type="InterPro" id="IPR045584">
    <property type="entry name" value="Pilin-like"/>
</dbReference>
<keyword evidence="3" id="KW-1185">Reference proteome</keyword>
<comment type="caution">
    <text evidence="2">The sequence shown here is derived from an EMBL/GenBank/DDBJ whole genome shotgun (WGS) entry which is preliminary data.</text>
</comment>
<keyword evidence="1" id="KW-0472">Membrane</keyword>
<protein>
    <recommendedName>
        <fullName evidence="4">Type II secretion system protein GspG C-terminal domain-containing protein</fullName>
    </recommendedName>
</protein>
<dbReference type="PANTHER" id="PTHR30093">
    <property type="entry name" value="GENERAL SECRETION PATHWAY PROTEIN G"/>
    <property type="match status" value="1"/>
</dbReference>
<dbReference type="EMBL" id="NFJD01000004">
    <property type="protein sequence ID" value="OUO56313.1"/>
    <property type="molecule type" value="Genomic_DNA"/>
</dbReference>
<organism evidence="2 3">
    <name type="scientific">Candidatus Avelusimicrobium gallicola</name>
    <dbReference type="NCBI Taxonomy" id="2562704"/>
    <lineage>
        <taxon>Bacteria</taxon>
        <taxon>Pseudomonadati</taxon>
        <taxon>Elusimicrobiota</taxon>
        <taxon>Elusimicrobia</taxon>
        <taxon>Elusimicrobiales</taxon>
        <taxon>Elusimicrobiaceae</taxon>
        <taxon>Candidatus Avelusimicrobium</taxon>
    </lineage>
</organism>
<reference evidence="3" key="1">
    <citation type="submission" date="2017-04" db="EMBL/GenBank/DDBJ databases">
        <title>Function of individual gut microbiota members based on whole genome sequencing of pure cultures obtained from chicken caecum.</title>
        <authorList>
            <person name="Medvecky M."/>
            <person name="Cejkova D."/>
            <person name="Polansky O."/>
            <person name="Karasova D."/>
            <person name="Kubasova T."/>
            <person name="Cizek A."/>
            <person name="Rychlik I."/>
        </authorList>
    </citation>
    <scope>NUCLEOTIDE SEQUENCE [LARGE SCALE GENOMIC DNA]</scope>
    <source>
        <strain evidence="3">An273</strain>
    </source>
</reference>
<keyword evidence="1" id="KW-0812">Transmembrane</keyword>
<dbReference type="SUPFAM" id="SSF54523">
    <property type="entry name" value="Pili subunits"/>
    <property type="match status" value="1"/>
</dbReference>
<evidence type="ECO:0000313" key="3">
    <source>
        <dbReference type="Proteomes" id="UP000196368"/>
    </source>
</evidence>
<name>A0A1Y4DAS9_9BACT</name>
<keyword evidence="1" id="KW-1133">Transmembrane helix</keyword>
<dbReference type="AlphaFoldDB" id="A0A1Y4DAS9"/>
<dbReference type="InterPro" id="IPR012902">
    <property type="entry name" value="N_methyl_site"/>
</dbReference>
<sequence length="197" mass="22450">MDENYQKLFSEGKNVGFTLIELLVVVLIIGILAAVAVPLYEQAVWKSRSVPLQVWAKNLLEAQEAYYMANGRYTRCLDLLDIDYQKTFSKVITQESGYWDGGHWANDCVMTVATENDFPGMTLMTEGQFIRVVFSAGKYAEHGFGVYLSLPREDRKVGGVIKQCTNPNWPEWKKFLQSMGYQDVVVGTYLCYQQVNQ</sequence>
<dbReference type="RefSeq" id="WP_087289266.1">
    <property type="nucleotide sequence ID" value="NZ_NFJD01000004.1"/>
</dbReference>